<accession>A0A7C9TQT0</accession>
<sequence>MCGILASILIAGCSDAPPRPLHLSPPPTHSSAPTTTAAEPPLPRQIPVSVASTDAEVLAAATNAYTGYVMLVDRLMHRTETNLALVLDRTTPAFGASDVRDGRAWLAKPQRLIGNTLVSHFYLIDRANSHGRVTATLIACVDTTQSKVVDRKGITIVGESVQDRKTFLIELRERTTGVSELLIDSNTADAVVDRC</sequence>
<feature type="compositionally biased region" description="Low complexity" evidence="1">
    <location>
        <begin position="29"/>
        <end position="39"/>
    </location>
</feature>
<dbReference type="Proteomes" id="UP000479756">
    <property type="component" value="Unassembled WGS sequence"/>
</dbReference>
<keyword evidence="3" id="KW-1185">Reference proteome</keyword>
<name>A0A7C9TQT0_9MICO</name>
<feature type="region of interest" description="Disordered" evidence="1">
    <location>
        <begin position="19"/>
        <end position="42"/>
    </location>
</feature>
<feature type="compositionally biased region" description="Pro residues" evidence="1">
    <location>
        <begin position="19"/>
        <end position="28"/>
    </location>
</feature>
<reference evidence="2 3" key="1">
    <citation type="journal article" date="2014" name="Int. J. Syst. Evol. Microbiol.">
        <title>Description of Galbitalea soli gen. nov., sp. nov., and Frondihabitans sucicola sp. nov.</title>
        <authorList>
            <person name="Kim S.J."/>
            <person name="Lim J.M."/>
            <person name="Ahn J.H."/>
            <person name="Weon H.Y."/>
            <person name="Hamada M."/>
            <person name="Suzuki K."/>
            <person name="Ahn T.Y."/>
            <person name="Kwon S.W."/>
        </authorList>
    </citation>
    <scope>NUCLEOTIDE SEQUENCE [LARGE SCALE GENOMIC DNA]</scope>
    <source>
        <strain evidence="2 3">NBRC 108727</strain>
    </source>
</reference>
<protein>
    <submittedName>
        <fullName evidence="2">Uncharacterized protein</fullName>
    </submittedName>
</protein>
<evidence type="ECO:0000256" key="1">
    <source>
        <dbReference type="SAM" id="MobiDB-lite"/>
    </source>
</evidence>
<gene>
    <name evidence="2" type="ORF">G3T37_05695</name>
</gene>
<organism evidence="2 3">
    <name type="scientific">Galbitalea soli</name>
    <dbReference type="NCBI Taxonomy" id="1268042"/>
    <lineage>
        <taxon>Bacteria</taxon>
        <taxon>Bacillati</taxon>
        <taxon>Actinomycetota</taxon>
        <taxon>Actinomycetes</taxon>
        <taxon>Micrococcales</taxon>
        <taxon>Microbacteriaceae</taxon>
        <taxon>Galbitalea</taxon>
    </lineage>
</organism>
<dbReference type="EMBL" id="JAAGWZ010000001">
    <property type="protein sequence ID" value="NEM90844.1"/>
    <property type="molecule type" value="Genomic_DNA"/>
</dbReference>
<dbReference type="AlphaFoldDB" id="A0A7C9TQT0"/>
<evidence type="ECO:0000313" key="2">
    <source>
        <dbReference type="EMBL" id="NEM90844.1"/>
    </source>
</evidence>
<comment type="caution">
    <text evidence="2">The sequence shown here is derived from an EMBL/GenBank/DDBJ whole genome shotgun (WGS) entry which is preliminary data.</text>
</comment>
<proteinExistence type="predicted"/>
<evidence type="ECO:0000313" key="3">
    <source>
        <dbReference type="Proteomes" id="UP000479756"/>
    </source>
</evidence>
<dbReference type="RefSeq" id="WP_163472448.1">
    <property type="nucleotide sequence ID" value="NZ_JAAGWZ010000001.1"/>
</dbReference>